<dbReference type="STRING" id="28125.HMPREF3202_01893"/>
<reference evidence="2 3" key="1">
    <citation type="submission" date="2016-02" db="EMBL/GenBank/DDBJ databases">
        <authorList>
            <person name="Wen L."/>
            <person name="He K."/>
            <person name="Yang H."/>
        </authorList>
    </citation>
    <scope>NUCLEOTIDE SEQUENCE [LARGE SCALE GENOMIC DNA]</scope>
    <source>
        <strain evidence="2 3">GED7880</strain>
    </source>
</reference>
<dbReference type="PATRIC" id="fig|28125.4.peg.1884"/>
<accession>A0A137SSD9</accession>
<keyword evidence="1" id="KW-1133">Transmembrane helix</keyword>
<dbReference type="EMBL" id="LTAG01000110">
    <property type="protein sequence ID" value="KXO15306.1"/>
    <property type="molecule type" value="Genomic_DNA"/>
</dbReference>
<evidence type="ECO:0000313" key="2">
    <source>
        <dbReference type="EMBL" id="KXO15306.1"/>
    </source>
</evidence>
<gene>
    <name evidence="2" type="ORF">HMPREF3202_01893</name>
</gene>
<sequence length="42" mass="4752">MDLKNKIMALILFLAFWGVAAAICAIWGTITYLKDEKKHAIE</sequence>
<keyword evidence="1" id="KW-0812">Transmembrane</keyword>
<comment type="caution">
    <text evidence="2">The sequence shown here is derived from an EMBL/GenBank/DDBJ whole genome shotgun (WGS) entry which is preliminary data.</text>
</comment>
<evidence type="ECO:0000313" key="3">
    <source>
        <dbReference type="Proteomes" id="UP000070093"/>
    </source>
</evidence>
<feature type="transmembrane region" description="Helical" evidence="1">
    <location>
        <begin position="7"/>
        <end position="30"/>
    </location>
</feature>
<dbReference type="Proteomes" id="UP000070093">
    <property type="component" value="Unassembled WGS sequence"/>
</dbReference>
<organism evidence="2 3">
    <name type="scientific">Prevotella bivia</name>
    <dbReference type="NCBI Taxonomy" id="28125"/>
    <lineage>
        <taxon>Bacteria</taxon>
        <taxon>Pseudomonadati</taxon>
        <taxon>Bacteroidota</taxon>
        <taxon>Bacteroidia</taxon>
        <taxon>Bacteroidales</taxon>
        <taxon>Prevotellaceae</taxon>
        <taxon>Prevotella</taxon>
    </lineage>
</organism>
<proteinExistence type="predicted"/>
<evidence type="ECO:0000256" key="1">
    <source>
        <dbReference type="SAM" id="Phobius"/>
    </source>
</evidence>
<dbReference type="AlphaFoldDB" id="A0A137SSD9"/>
<protein>
    <submittedName>
        <fullName evidence="2">Uncharacterized protein</fullName>
    </submittedName>
</protein>
<name>A0A137SSD9_9BACT</name>
<keyword evidence="1" id="KW-0472">Membrane</keyword>